<dbReference type="EMBL" id="FOVI01000033">
    <property type="protein sequence ID" value="SFO28596.1"/>
    <property type="molecule type" value="Genomic_DNA"/>
</dbReference>
<dbReference type="RefSeq" id="WP_091526071.1">
    <property type="nucleotide sequence ID" value="NZ_FOVI01000033.1"/>
</dbReference>
<gene>
    <name evidence="1" type="ORF">SAMN05421741_1335</name>
</gene>
<proteinExistence type="predicted"/>
<organism evidence="1 2">
    <name type="scientific">Paenimyroides ummariense</name>
    <dbReference type="NCBI Taxonomy" id="913024"/>
    <lineage>
        <taxon>Bacteria</taxon>
        <taxon>Pseudomonadati</taxon>
        <taxon>Bacteroidota</taxon>
        <taxon>Flavobacteriia</taxon>
        <taxon>Flavobacteriales</taxon>
        <taxon>Flavobacteriaceae</taxon>
        <taxon>Paenimyroides</taxon>
    </lineage>
</organism>
<keyword evidence="2" id="KW-1185">Reference proteome</keyword>
<protein>
    <submittedName>
        <fullName evidence="1">Uncharacterized protein</fullName>
    </submittedName>
</protein>
<evidence type="ECO:0000313" key="1">
    <source>
        <dbReference type="EMBL" id="SFO28596.1"/>
    </source>
</evidence>
<accession>A0A1I5FYC8</accession>
<evidence type="ECO:0000313" key="2">
    <source>
        <dbReference type="Proteomes" id="UP000199036"/>
    </source>
</evidence>
<dbReference type="AlphaFoldDB" id="A0A1I5FYC8"/>
<reference evidence="2" key="1">
    <citation type="submission" date="2016-10" db="EMBL/GenBank/DDBJ databases">
        <authorList>
            <person name="Varghese N."/>
            <person name="Submissions S."/>
        </authorList>
    </citation>
    <scope>NUCLEOTIDE SEQUENCE [LARGE SCALE GENOMIC DNA]</scope>
    <source>
        <strain evidence="2">DS-12</strain>
    </source>
</reference>
<name>A0A1I5FYC8_9FLAO</name>
<dbReference type="OrthoDB" id="1488272at2"/>
<dbReference type="Proteomes" id="UP000199036">
    <property type="component" value="Unassembled WGS sequence"/>
</dbReference>
<sequence length="968" mass="111388">MELTLFNKEIDYQGQDLHMLRNNKEFPLHLFFNSNLTLSYMFRLDGEHTQDVTYEQIEIKITGNNEKVIIKANPYIPGTDVNHPARVDNFFITVKSNNPLISDSVILLHLHDEIDKAWTSPSTLSIRKGMELKFGVLASFTDGNYADLSFYPEMKKELTNGNNYLNIPTYPPPPEPLIHDPKRLTWKTTPPADENPILDAITIELPPWMENNGSTSRIQVTGSVRFLDEFGNLKFHKGNIDDIDDRMNILFLSDGFKNNTSNFHKTIDQFSTELLKKETYTPWNLLGDRLNIWSYYTDDQQEYSSLESEHIFVRNASSNSPIIIELYSFISLFDTKVLKKAAFSTIFETKTLPEFKKYLIDFYSNDLVTFLEIDNPDFDNAYPFLKKSNGAWFDEGKYVTLSDLCSRVGLPSQYNDGLGSLNNNLIQWNKLGWITDVTTDPSNSTKKYIHPYVFKIWKKLKSRIYLEKMDTSYGVTNTFLKREIREVFEPTRYIGAGTTKFPPTSENAGAIVNFGSYINKITNPIKAGFGQIFFDQNGIPELGKDKNEYIKKFVKPSDNIILLSRVRTNGVYGTNQILSLTVKLNEDDPGTDLSLHRTVASIEAKIATSFKCKRTVTNDIYRYEQDNLDVKETRNQVKNTIVHEFSHNYLRDEYSAKFGDLNQDATERTKLKEVADYSNLEIGKDLETQTHYIDASKIKWRWPRIKKIGLGLVDQPENNIKFENNVYSCIVQTNALNINDNTNAFKQGDRILLRKRFLFDKTTYIQCTVTSSVDLSDYKQEITFTTSTQFTTSDYDDGFIIIFPFWRTDSNASQNDFQQLIHHEVENAIMQANYFSNIITKPGRPMVFADDRNNNRPQNILKEFLDTSPPSFKNFIANAEKNKSKVVGLYAGGLLSYFIGIYHPTGFCTMRGFVGEDREDMLPRDLLGIEKAKLITSNSFCPVCSYILIDYIDPLKHSIMDVKYGKYI</sequence>
<dbReference type="STRING" id="913024.SAMN05421741_1335"/>